<dbReference type="InterPro" id="IPR028974">
    <property type="entry name" value="TSP_type-3_rpt"/>
</dbReference>
<protein>
    <submittedName>
        <fullName evidence="2">Uncharacterized protein</fullName>
    </submittedName>
</protein>
<organism evidence="2 3">
    <name type="scientific">Candidatus Nomurabacteria bacterium GW2011_GWB1_37_5</name>
    <dbReference type="NCBI Taxonomy" id="1618742"/>
    <lineage>
        <taxon>Bacteria</taxon>
        <taxon>Candidatus Nomuraibacteriota</taxon>
    </lineage>
</organism>
<dbReference type="GO" id="GO:0005509">
    <property type="term" value="F:calcium ion binding"/>
    <property type="evidence" value="ECO:0007669"/>
    <property type="project" value="InterPro"/>
</dbReference>
<evidence type="ECO:0000313" key="3">
    <source>
        <dbReference type="Proteomes" id="UP000033876"/>
    </source>
</evidence>
<evidence type="ECO:0000313" key="2">
    <source>
        <dbReference type="EMBL" id="KKQ35623.1"/>
    </source>
</evidence>
<feature type="region of interest" description="Disordered" evidence="1">
    <location>
        <begin position="59"/>
        <end position="136"/>
    </location>
</feature>
<proteinExistence type="predicted"/>
<accession>A0A0G0GXC2</accession>
<comment type="caution">
    <text evidence="2">The sequence shown here is derived from an EMBL/GenBank/DDBJ whole genome shotgun (WGS) entry which is preliminary data.</text>
</comment>
<feature type="compositionally biased region" description="Acidic residues" evidence="1">
    <location>
        <begin position="68"/>
        <end position="83"/>
    </location>
</feature>
<dbReference type="PANTHER" id="PTHR10199:SF118">
    <property type="entry name" value="THROMBOSPONDIN"/>
    <property type="match status" value="1"/>
</dbReference>
<feature type="non-terminal residue" evidence="2">
    <location>
        <position position="1"/>
    </location>
</feature>
<dbReference type="PANTHER" id="PTHR10199">
    <property type="entry name" value="THROMBOSPONDIN"/>
    <property type="match status" value="1"/>
</dbReference>
<dbReference type="Gene3D" id="4.10.1080.10">
    <property type="entry name" value="TSP type-3 repeat"/>
    <property type="match status" value="1"/>
</dbReference>
<feature type="compositionally biased region" description="Acidic residues" evidence="1">
    <location>
        <begin position="121"/>
        <end position="131"/>
    </location>
</feature>
<dbReference type="EMBL" id="LBTF01000010">
    <property type="protein sequence ID" value="KKQ35623.1"/>
    <property type="molecule type" value="Genomic_DNA"/>
</dbReference>
<dbReference type="PATRIC" id="fig|1618742.3.peg.257"/>
<dbReference type="SUPFAM" id="SSF103647">
    <property type="entry name" value="TSP type-3 repeat"/>
    <property type="match status" value="1"/>
</dbReference>
<dbReference type="AlphaFoldDB" id="A0A0G0GXC2"/>
<sequence length="167" mass="17622">SIAGNDCRYNSTSGPGVNEFANCGFPFSLGVPAGDQYLFEVIAYDASGNKSDIATFRWTVSSGGGEPTDTDSDGIIDDIDNCDNDPNPGQEDTDEEGTNPDGVGDACDNCPDDYNNKQQDADGDGEGDVCDDTPFLPSPAISGFLFNTGAPINQGQLEDLLNSFNRR</sequence>
<gene>
    <name evidence="2" type="ORF">US50_C0010G0011</name>
</gene>
<dbReference type="Proteomes" id="UP000033876">
    <property type="component" value="Unassembled WGS sequence"/>
</dbReference>
<evidence type="ECO:0000256" key="1">
    <source>
        <dbReference type="SAM" id="MobiDB-lite"/>
    </source>
</evidence>
<name>A0A0G0GXC2_9BACT</name>
<reference evidence="2 3" key="1">
    <citation type="journal article" date="2015" name="Nature">
        <title>rRNA introns, odd ribosomes, and small enigmatic genomes across a large radiation of phyla.</title>
        <authorList>
            <person name="Brown C.T."/>
            <person name="Hug L.A."/>
            <person name="Thomas B.C."/>
            <person name="Sharon I."/>
            <person name="Castelle C.J."/>
            <person name="Singh A."/>
            <person name="Wilkins M.J."/>
            <person name="Williams K.H."/>
            <person name="Banfield J.F."/>
        </authorList>
    </citation>
    <scope>NUCLEOTIDE SEQUENCE [LARGE SCALE GENOMIC DNA]</scope>
</reference>